<comment type="caution">
    <text evidence="1">The sequence shown here is derived from an EMBL/GenBank/DDBJ whole genome shotgun (WGS) entry which is preliminary data.</text>
</comment>
<dbReference type="RefSeq" id="WP_003415275.1">
    <property type="nucleotide sequence ID" value="NZ_ACOM01000005.1"/>
</dbReference>
<name>C4II56_CLOBU</name>
<evidence type="ECO:0000313" key="1">
    <source>
        <dbReference type="EMBL" id="EEP54405.1"/>
    </source>
</evidence>
<dbReference type="AlphaFoldDB" id="C4II56"/>
<dbReference type="HOGENOM" id="CLU_2896045_0_0_9"/>
<dbReference type="EMBL" id="ACOM01000005">
    <property type="protein sequence ID" value="EEP54405.1"/>
    <property type="molecule type" value="Genomic_DNA"/>
</dbReference>
<protein>
    <submittedName>
        <fullName evidence="1">Uncharacterized protein</fullName>
    </submittedName>
</protein>
<sequence>MANSRLPRAGDKVKIVNCKAALKNQDRVFTVKASPYVLDRKLVVVLKEIRGYFEAKHLEIVK</sequence>
<dbReference type="Proteomes" id="UP000003081">
    <property type="component" value="Unassembled WGS sequence"/>
</dbReference>
<proteinExistence type="predicted"/>
<dbReference type="STRING" id="1492.ATN24_13990"/>
<accession>C4II56</accession>
<organism evidence="1 2">
    <name type="scientific">Clostridium butyricum E4 str. BoNT E BL5262</name>
    <dbReference type="NCBI Taxonomy" id="632245"/>
    <lineage>
        <taxon>Bacteria</taxon>
        <taxon>Bacillati</taxon>
        <taxon>Bacillota</taxon>
        <taxon>Clostridia</taxon>
        <taxon>Eubacteriales</taxon>
        <taxon>Clostridiaceae</taxon>
        <taxon>Clostridium</taxon>
    </lineage>
</organism>
<keyword evidence="2" id="KW-1185">Reference proteome</keyword>
<gene>
    <name evidence="1" type="ORF">CLP_2940</name>
</gene>
<reference evidence="1 2" key="1">
    <citation type="submission" date="2009-08" db="EMBL/GenBank/DDBJ databases">
        <authorList>
            <person name="Shrivastava S."/>
            <person name="Brinkac L.B."/>
            <person name="Brown J.L."/>
            <person name="Bruce D.B."/>
            <person name="Detter C."/>
            <person name="Green L.D."/>
            <person name="Munk C.A."/>
            <person name="Rogers Y.C."/>
            <person name="Tapia R."/>
            <person name="Sims D.R."/>
            <person name="Smith L.A."/>
            <person name="Smith T.J."/>
            <person name="Sutton G."/>
            <person name="Brettin T."/>
        </authorList>
    </citation>
    <scope>NUCLEOTIDE SEQUENCE [LARGE SCALE GENOMIC DNA]</scope>
    <source>
        <strain evidence="2">E4 str. BoNT E BL5262</strain>
    </source>
</reference>
<evidence type="ECO:0000313" key="2">
    <source>
        <dbReference type="Proteomes" id="UP000003081"/>
    </source>
</evidence>